<dbReference type="EMBL" id="CP034338">
    <property type="protein sequence ID" value="AZL66725.1"/>
    <property type="molecule type" value="Genomic_DNA"/>
</dbReference>
<accession>A0A3S8UEI7</accession>
<evidence type="ECO:0000256" key="1">
    <source>
        <dbReference type="SAM" id="SignalP"/>
    </source>
</evidence>
<evidence type="ECO:0000313" key="2">
    <source>
        <dbReference type="EMBL" id="AZL66725.1"/>
    </source>
</evidence>
<name>A0A3S8UEI7_9PSED</name>
<dbReference type="PROSITE" id="PS51257">
    <property type="entry name" value="PROKAR_LIPOPROTEIN"/>
    <property type="match status" value="1"/>
</dbReference>
<evidence type="ECO:0000313" key="3">
    <source>
        <dbReference type="Proteomes" id="UP000268230"/>
    </source>
</evidence>
<proteinExistence type="predicted"/>
<reference evidence="2 3" key="1">
    <citation type="submission" date="2018-12" db="EMBL/GenBank/DDBJ databases">
        <authorList>
            <person name="Li S."/>
            <person name="Yang R."/>
            <person name="Chen G."/>
            <person name="Zou L."/>
            <person name="Zhang C."/>
            <person name="Chen Y."/>
            <person name="Liu Z."/>
            <person name="Li Y."/>
            <person name="Yan Y."/>
            <person name="Huang M."/>
            <person name="Chen T."/>
        </authorList>
    </citation>
    <scope>NUCLEOTIDE SEQUENCE [LARGE SCALE GENOMIC DNA]</scope>
    <source>
        <strain evidence="2 3">1257</strain>
    </source>
</reference>
<keyword evidence="1" id="KW-0732">Signal</keyword>
<dbReference type="AlphaFoldDB" id="A0A3S8UEI7"/>
<organism evidence="2 3">
    <name type="scientific">Pseudomonas entomophila</name>
    <dbReference type="NCBI Taxonomy" id="312306"/>
    <lineage>
        <taxon>Bacteria</taxon>
        <taxon>Pseudomonadati</taxon>
        <taxon>Pseudomonadota</taxon>
        <taxon>Gammaproteobacteria</taxon>
        <taxon>Pseudomonadales</taxon>
        <taxon>Pseudomonadaceae</taxon>
        <taxon>Pseudomonas</taxon>
    </lineage>
</organism>
<protein>
    <submittedName>
        <fullName evidence="2">Type VI secretion protein</fullName>
    </submittedName>
</protein>
<dbReference type="Proteomes" id="UP000268230">
    <property type="component" value="Chromosome"/>
</dbReference>
<dbReference type="KEGG" id="pory:EJA05_02760"/>
<sequence>MLHRYCRASLLALLTAFALAGCTGNYKFDDDSYRPLGDPQALNRDN</sequence>
<feature type="signal peptide" evidence="1">
    <location>
        <begin position="1"/>
        <end position="20"/>
    </location>
</feature>
<feature type="chain" id="PRO_5019491151" evidence="1">
    <location>
        <begin position="21"/>
        <end position="46"/>
    </location>
</feature>
<gene>
    <name evidence="2" type="ORF">EJA05_02760</name>
</gene>